<dbReference type="SUPFAM" id="SSF56349">
    <property type="entry name" value="DNA breaking-rejoining enzymes"/>
    <property type="match status" value="1"/>
</dbReference>
<feature type="non-terminal residue" evidence="3">
    <location>
        <position position="1"/>
    </location>
</feature>
<proteinExistence type="predicted"/>
<dbReference type="EMBL" id="GBHO01044203">
    <property type="protein sequence ID" value="JAF99400.1"/>
    <property type="molecule type" value="Transcribed_RNA"/>
</dbReference>
<dbReference type="AlphaFoldDB" id="A0A0A9VW21"/>
<protein>
    <submittedName>
        <fullName evidence="3">Tyrosine recombinase XerC</fullName>
    </submittedName>
</protein>
<evidence type="ECO:0000313" key="3">
    <source>
        <dbReference type="EMBL" id="JAF99400.1"/>
    </source>
</evidence>
<evidence type="ECO:0000256" key="1">
    <source>
        <dbReference type="ARBA" id="ARBA00023172"/>
    </source>
</evidence>
<evidence type="ECO:0000259" key="2">
    <source>
        <dbReference type="PROSITE" id="PS51898"/>
    </source>
</evidence>
<gene>
    <name evidence="3" type="primary">xerC_10</name>
    <name evidence="3" type="ORF">CM83_22477</name>
</gene>
<dbReference type="PROSITE" id="PS51898">
    <property type="entry name" value="TYR_RECOMBINASE"/>
    <property type="match status" value="1"/>
</dbReference>
<feature type="domain" description="Tyr recombinase" evidence="2">
    <location>
        <begin position="1"/>
        <end position="171"/>
    </location>
</feature>
<dbReference type="GO" id="GO:0003677">
    <property type="term" value="F:DNA binding"/>
    <property type="evidence" value="ECO:0007669"/>
    <property type="project" value="InterPro"/>
</dbReference>
<keyword evidence="1" id="KW-0233">DNA recombination</keyword>
<dbReference type="GO" id="GO:0006310">
    <property type="term" value="P:DNA recombination"/>
    <property type="evidence" value="ECO:0007669"/>
    <property type="project" value="UniProtKB-KW"/>
</dbReference>
<dbReference type="GO" id="GO:0015074">
    <property type="term" value="P:DNA integration"/>
    <property type="evidence" value="ECO:0007669"/>
    <property type="project" value="InterPro"/>
</dbReference>
<dbReference type="InterPro" id="IPR011010">
    <property type="entry name" value="DNA_brk_join_enz"/>
</dbReference>
<reference evidence="3" key="2">
    <citation type="submission" date="2014-07" db="EMBL/GenBank/DDBJ databases">
        <authorList>
            <person name="Hull J."/>
        </authorList>
    </citation>
    <scope>NUCLEOTIDE SEQUENCE</scope>
</reference>
<organism evidence="3">
    <name type="scientific">Lygus hesperus</name>
    <name type="common">Western plant bug</name>
    <dbReference type="NCBI Taxonomy" id="30085"/>
    <lineage>
        <taxon>Eukaryota</taxon>
        <taxon>Metazoa</taxon>
        <taxon>Ecdysozoa</taxon>
        <taxon>Arthropoda</taxon>
        <taxon>Hexapoda</taxon>
        <taxon>Insecta</taxon>
        <taxon>Pterygota</taxon>
        <taxon>Neoptera</taxon>
        <taxon>Paraneoptera</taxon>
        <taxon>Hemiptera</taxon>
        <taxon>Heteroptera</taxon>
        <taxon>Panheteroptera</taxon>
        <taxon>Cimicomorpha</taxon>
        <taxon>Miridae</taxon>
        <taxon>Mirini</taxon>
        <taxon>Lygus</taxon>
    </lineage>
</organism>
<dbReference type="Pfam" id="PF00589">
    <property type="entry name" value="Phage_integrase"/>
    <property type="match status" value="1"/>
</dbReference>
<accession>A0A0A9VW21</accession>
<sequence>LALGTGQRLQTIHLIQISNIKKYEGGLKIFIPDLIKTSAPNKQQPCLDLPYLTQDLSICPATALEKYLKMTKDLRPSNTENLFISFKKPYKLVSKQTISRWVKITLKSAGIDTEIFKPHSTRHASSSAAERRGLSLECITQTAGWSGRSSTFANFYKLPLVTPQSFLETVFLDRSK</sequence>
<name>A0A0A9VW21_LYGHE</name>
<reference evidence="3" key="1">
    <citation type="journal article" date="2014" name="PLoS ONE">
        <title>Transcriptome-Based Identification of ABC Transporters in the Western Tarnished Plant Bug Lygus hesperus.</title>
        <authorList>
            <person name="Hull J.J."/>
            <person name="Chaney K."/>
            <person name="Geib S.M."/>
            <person name="Fabrick J.A."/>
            <person name="Brent C.S."/>
            <person name="Walsh D."/>
            <person name="Lavine L.C."/>
        </authorList>
    </citation>
    <scope>NUCLEOTIDE SEQUENCE</scope>
</reference>
<dbReference type="InterPro" id="IPR002104">
    <property type="entry name" value="Integrase_catalytic"/>
</dbReference>
<dbReference type="InterPro" id="IPR013762">
    <property type="entry name" value="Integrase-like_cat_sf"/>
</dbReference>
<dbReference type="PANTHER" id="PTHR35617:SF3">
    <property type="entry name" value="CORE-BINDING (CB) DOMAIN-CONTAINING PROTEIN"/>
    <property type="match status" value="1"/>
</dbReference>
<dbReference type="Gene3D" id="1.10.443.10">
    <property type="entry name" value="Intergrase catalytic core"/>
    <property type="match status" value="1"/>
</dbReference>
<dbReference type="PANTHER" id="PTHR35617">
    <property type="entry name" value="PHAGE_INTEGRASE DOMAIN-CONTAINING PROTEIN"/>
    <property type="match status" value="1"/>
</dbReference>